<keyword evidence="4" id="KW-1185">Reference proteome</keyword>
<keyword evidence="1" id="KW-0812">Transmembrane</keyword>
<dbReference type="EMBL" id="JAGWCR010000003">
    <property type="protein sequence ID" value="MBS3648163.1"/>
    <property type="molecule type" value="Genomic_DNA"/>
</dbReference>
<reference evidence="3" key="1">
    <citation type="submission" date="2021-04" db="EMBL/GenBank/DDBJ databases">
        <title>Pseudaminobacter soli sp. nov., isolated from paddy soil contaminated by heavy metals.</title>
        <authorList>
            <person name="Zhang K."/>
        </authorList>
    </citation>
    <scope>NUCLEOTIDE SEQUENCE</scope>
    <source>
        <strain evidence="3">19-2017</strain>
    </source>
</reference>
<comment type="caution">
    <text evidence="3">The sequence shown here is derived from an EMBL/GenBank/DDBJ whole genome shotgun (WGS) entry which is preliminary data.</text>
</comment>
<protein>
    <submittedName>
        <fullName evidence="3">DUF1254 domain-containing protein</fullName>
    </submittedName>
</protein>
<dbReference type="PIRSF" id="PIRSF010244">
    <property type="entry name" value="UCP010244_imp"/>
    <property type="match status" value="1"/>
</dbReference>
<keyword evidence="1" id="KW-0472">Membrane</keyword>
<feature type="domain" description="DUF1254" evidence="2">
    <location>
        <begin position="79"/>
        <end position="171"/>
    </location>
</feature>
<organism evidence="3 4">
    <name type="scientific">Pseudaminobacter soli</name>
    <name type="common">ex Zhang et al. 2022</name>
    <dbReference type="NCBI Taxonomy" id="2831468"/>
    <lineage>
        <taxon>Bacteria</taxon>
        <taxon>Pseudomonadati</taxon>
        <taxon>Pseudomonadota</taxon>
        <taxon>Alphaproteobacteria</taxon>
        <taxon>Hyphomicrobiales</taxon>
        <taxon>Phyllobacteriaceae</taxon>
        <taxon>Pseudaminobacter</taxon>
    </lineage>
</organism>
<dbReference type="InterPro" id="IPR010679">
    <property type="entry name" value="DUF1254"/>
</dbReference>
<sequence length="190" mass="20650">MRSQLKKRSLWKGLAYALLLGLVGAGIVHIVILLLIPSFSERNAWGRLADVADLETMVRIDTSAAGPPLISGTDPAFLSAACRFDLSDGILHVQAPGHVPFWSASVYDRGGSNLFSLTDRSGPAGLLDVVVLTPEQMIDVRADLPQEFSQSVFLELPMSEGIIVVRAFAPDASWRPALEDFFRRSSCKLV</sequence>
<dbReference type="InterPro" id="IPR014456">
    <property type="entry name" value="UCP010244_IM"/>
</dbReference>
<dbReference type="Pfam" id="PF06863">
    <property type="entry name" value="DUF1254"/>
    <property type="match status" value="1"/>
</dbReference>
<dbReference type="AlphaFoldDB" id="A0A942DWC0"/>
<name>A0A942DWC0_9HYPH</name>
<dbReference type="Proteomes" id="UP000680348">
    <property type="component" value="Unassembled WGS sequence"/>
</dbReference>
<proteinExistence type="predicted"/>
<evidence type="ECO:0000313" key="3">
    <source>
        <dbReference type="EMBL" id="MBS3648163.1"/>
    </source>
</evidence>
<evidence type="ECO:0000313" key="4">
    <source>
        <dbReference type="Proteomes" id="UP000680348"/>
    </source>
</evidence>
<evidence type="ECO:0000256" key="1">
    <source>
        <dbReference type="SAM" id="Phobius"/>
    </source>
</evidence>
<accession>A0A942DWC0</accession>
<evidence type="ECO:0000259" key="2">
    <source>
        <dbReference type="Pfam" id="PF06863"/>
    </source>
</evidence>
<feature type="transmembrane region" description="Helical" evidence="1">
    <location>
        <begin position="14"/>
        <end position="36"/>
    </location>
</feature>
<gene>
    <name evidence="3" type="ORF">KEU06_05920</name>
</gene>
<keyword evidence="1" id="KW-1133">Transmembrane helix</keyword>